<keyword evidence="4" id="KW-1185">Reference proteome</keyword>
<dbReference type="Proteomes" id="UP000093694">
    <property type="component" value="Unassembled WGS sequence"/>
</dbReference>
<organism evidence="1 3">
    <name type="scientific">Clostridium coskatii</name>
    <dbReference type="NCBI Taxonomy" id="1705578"/>
    <lineage>
        <taxon>Bacteria</taxon>
        <taxon>Bacillati</taxon>
        <taxon>Bacillota</taxon>
        <taxon>Clostridia</taxon>
        <taxon>Eubacteriales</taxon>
        <taxon>Clostridiaceae</taxon>
        <taxon>Clostridium</taxon>
    </lineage>
</organism>
<dbReference type="PATRIC" id="fig|1705578.3.peg.130"/>
<evidence type="ECO:0000313" key="3">
    <source>
        <dbReference type="Proteomes" id="UP000077384"/>
    </source>
</evidence>
<reference evidence="1 3" key="1">
    <citation type="journal article" date="2015" name="Biotechnol. Bioeng.">
        <title>Genome sequence and phenotypic characterization of Caulobacter segnis.</title>
        <authorList>
            <person name="Patel S."/>
            <person name="Fletcher B."/>
            <person name="Scott D.C."/>
            <person name="Ely B."/>
        </authorList>
    </citation>
    <scope>NUCLEOTIDE SEQUENCE [LARGE SCALE GENOMIC DNA]</scope>
    <source>
        <strain evidence="1 3">PS02</strain>
    </source>
</reference>
<sequence length="57" mass="6284">MSHIKQGINKNGNMQNGKEINLGASDIVNGAGPQYTIKEVEMESQIEEVLEESKKHS</sequence>
<reference evidence="2 4" key="2">
    <citation type="journal article" date="2016" name="Front. Microbiol.">
        <title>Industrial Acetogenic Biocatalysts: A Comparative Metabolic and Genomic Analysis.</title>
        <authorList>
            <person name="Bengelsdorf F."/>
            <person name="Poehlein A."/>
            <person name="Sonja S."/>
            <person name="Erz C."/>
            <person name="Hummel T."/>
            <person name="Hoffmeister S."/>
            <person name="Daniel R."/>
            <person name="Durre P."/>
        </authorList>
    </citation>
    <scope>NUCLEOTIDE SEQUENCE [LARGE SCALE GENOMIC DNA]</scope>
    <source>
        <strain evidence="2 4">PTA-10522</strain>
    </source>
</reference>
<dbReference type="RefSeq" id="WP_156496351.1">
    <property type="nucleotide sequence ID" value="NZ_LITQ01000001.1"/>
</dbReference>
<protein>
    <submittedName>
        <fullName evidence="1">Uncharacterized protein</fullName>
    </submittedName>
</protein>
<name>A0A166UGU7_9CLOT</name>
<gene>
    <name evidence="2" type="ORF">CLCOS_32860</name>
    <name evidence="1" type="ORF">WX73_01314</name>
</gene>
<dbReference type="Proteomes" id="UP000077384">
    <property type="component" value="Unassembled WGS sequence"/>
</dbReference>
<dbReference type="EMBL" id="LITQ01000001">
    <property type="protein sequence ID" value="OAA94906.1"/>
    <property type="molecule type" value="Genomic_DNA"/>
</dbReference>
<evidence type="ECO:0000313" key="4">
    <source>
        <dbReference type="Proteomes" id="UP000093694"/>
    </source>
</evidence>
<accession>A0A166UGU7</accession>
<comment type="caution">
    <text evidence="1">The sequence shown here is derived from an EMBL/GenBank/DDBJ whole genome shotgun (WGS) entry which is preliminary data.</text>
</comment>
<evidence type="ECO:0000313" key="2">
    <source>
        <dbReference type="EMBL" id="OBR91646.1"/>
    </source>
</evidence>
<evidence type="ECO:0000313" key="1">
    <source>
        <dbReference type="EMBL" id="OAA94906.1"/>
    </source>
</evidence>
<proteinExistence type="predicted"/>
<dbReference type="EMBL" id="LROR01000067">
    <property type="protein sequence ID" value="OBR91646.1"/>
    <property type="molecule type" value="Genomic_DNA"/>
</dbReference>
<dbReference type="AlphaFoldDB" id="A0A166UGU7"/>